<evidence type="ECO:0000313" key="2">
    <source>
        <dbReference type="Proteomes" id="UP001217089"/>
    </source>
</evidence>
<gene>
    <name evidence="1" type="ORF">KUTeg_022050</name>
</gene>
<comment type="caution">
    <text evidence="1">The sequence shown here is derived from an EMBL/GenBank/DDBJ whole genome shotgun (WGS) entry which is preliminary data.</text>
</comment>
<dbReference type="EMBL" id="JARBDR010000919">
    <property type="protein sequence ID" value="KAJ8300531.1"/>
    <property type="molecule type" value="Genomic_DNA"/>
</dbReference>
<dbReference type="Proteomes" id="UP001217089">
    <property type="component" value="Unassembled WGS sequence"/>
</dbReference>
<name>A0ABQ9E538_TEGGR</name>
<accession>A0ABQ9E538</accession>
<sequence length="81" mass="9201">MRSDVNLLEYQPPFIISTVKIVQAEYLVNIYLFEPPFDAKGGHNIFVFIIYTDLSSFICDCLTGWSTLGSSISWSRLDCLS</sequence>
<organism evidence="1 2">
    <name type="scientific">Tegillarca granosa</name>
    <name type="common">Malaysian cockle</name>
    <name type="synonym">Anadara granosa</name>
    <dbReference type="NCBI Taxonomy" id="220873"/>
    <lineage>
        <taxon>Eukaryota</taxon>
        <taxon>Metazoa</taxon>
        <taxon>Spiralia</taxon>
        <taxon>Lophotrochozoa</taxon>
        <taxon>Mollusca</taxon>
        <taxon>Bivalvia</taxon>
        <taxon>Autobranchia</taxon>
        <taxon>Pteriomorphia</taxon>
        <taxon>Arcoida</taxon>
        <taxon>Arcoidea</taxon>
        <taxon>Arcidae</taxon>
        <taxon>Tegillarca</taxon>
    </lineage>
</organism>
<keyword evidence="2" id="KW-1185">Reference proteome</keyword>
<evidence type="ECO:0000313" key="1">
    <source>
        <dbReference type="EMBL" id="KAJ8300531.1"/>
    </source>
</evidence>
<proteinExistence type="predicted"/>
<reference evidence="1 2" key="1">
    <citation type="submission" date="2022-12" db="EMBL/GenBank/DDBJ databases">
        <title>Chromosome-level genome of Tegillarca granosa.</title>
        <authorList>
            <person name="Kim J."/>
        </authorList>
    </citation>
    <scope>NUCLEOTIDE SEQUENCE [LARGE SCALE GENOMIC DNA]</scope>
    <source>
        <strain evidence="1">Teg-2019</strain>
        <tissue evidence="1">Adductor muscle</tissue>
    </source>
</reference>
<protein>
    <submittedName>
        <fullName evidence="1">Uncharacterized protein</fullName>
    </submittedName>
</protein>